<protein>
    <submittedName>
        <fullName evidence="1">Aminoglycoside 6-adenylyltransferase</fullName>
    </submittedName>
</protein>
<evidence type="ECO:0000313" key="1">
    <source>
        <dbReference type="EMBL" id="BCJ97744.1"/>
    </source>
</evidence>
<reference evidence="1 2" key="2">
    <citation type="submission" date="2020-08" db="EMBL/GenBank/DDBJ databases">
        <authorList>
            <person name="Ueki A."/>
            <person name="Tonouchi A."/>
        </authorList>
    </citation>
    <scope>NUCLEOTIDE SEQUENCE [LARGE SCALE GENOMIC DNA]</scope>
    <source>
        <strain evidence="1 2">CTTW</strain>
    </source>
</reference>
<dbReference type="EMBL" id="AP023368">
    <property type="protein sequence ID" value="BCJ97744.1"/>
    <property type="molecule type" value="Genomic_DNA"/>
</dbReference>
<dbReference type="Pfam" id="PF04439">
    <property type="entry name" value="Adenyl_transf"/>
    <property type="match status" value="1"/>
</dbReference>
<dbReference type="Gene3D" id="3.30.460.10">
    <property type="entry name" value="Beta Polymerase, domain 2"/>
    <property type="match status" value="1"/>
</dbReference>
<dbReference type="InterPro" id="IPR043519">
    <property type="entry name" value="NT_sf"/>
</dbReference>
<keyword evidence="1" id="KW-0808">Transferase</keyword>
<dbReference type="Proteomes" id="UP000515703">
    <property type="component" value="Chromosome"/>
</dbReference>
<dbReference type="KEGG" id="acht:bsdcttw_07850"/>
<dbReference type="InterPro" id="IPR007530">
    <property type="entry name" value="Aminoglycoside_adenylylTfrase"/>
</dbReference>
<reference evidence="1 2" key="1">
    <citation type="submission" date="2020-08" db="EMBL/GenBank/DDBJ databases">
        <title>Draft genome sequencing of an Anaerocolumna strain isolated from anoxic soil subjected to BSD treatment.</title>
        <authorList>
            <person name="Uek A."/>
            <person name="Tonouchi A."/>
        </authorList>
    </citation>
    <scope>NUCLEOTIDE SEQUENCE [LARGE SCALE GENOMIC DNA]</scope>
    <source>
        <strain evidence="1 2">CTTW</strain>
    </source>
</reference>
<dbReference type="SUPFAM" id="SSF81631">
    <property type="entry name" value="PAP/OAS1 substrate-binding domain"/>
    <property type="match status" value="1"/>
</dbReference>
<dbReference type="Gene3D" id="1.20.120.330">
    <property type="entry name" value="Nucleotidyltransferases domain 2"/>
    <property type="match status" value="1"/>
</dbReference>
<keyword evidence="2" id="KW-1185">Reference proteome</keyword>
<evidence type="ECO:0000313" key="2">
    <source>
        <dbReference type="Proteomes" id="UP000515703"/>
    </source>
</evidence>
<dbReference type="SUPFAM" id="SSF81301">
    <property type="entry name" value="Nucleotidyltransferase"/>
    <property type="match status" value="1"/>
</dbReference>
<dbReference type="RefSeq" id="WP_185258141.1">
    <property type="nucleotide sequence ID" value="NZ_AP023368.1"/>
</dbReference>
<organism evidence="1 2">
    <name type="scientific">Anaerocolumna chitinilytica</name>
    <dbReference type="NCBI Taxonomy" id="1727145"/>
    <lineage>
        <taxon>Bacteria</taxon>
        <taxon>Bacillati</taxon>
        <taxon>Bacillota</taxon>
        <taxon>Clostridia</taxon>
        <taxon>Lachnospirales</taxon>
        <taxon>Lachnospiraceae</taxon>
        <taxon>Anaerocolumna</taxon>
    </lineage>
</organism>
<name>A0A7I8DK73_9FIRM</name>
<keyword evidence="1" id="KW-0548">Nucleotidyltransferase</keyword>
<dbReference type="GO" id="GO:0016779">
    <property type="term" value="F:nucleotidyltransferase activity"/>
    <property type="evidence" value="ECO:0007669"/>
    <property type="project" value="UniProtKB-KW"/>
</dbReference>
<accession>A0A7I8DK73</accession>
<sequence length="289" mass="34863">MRKESEMMELIMKKAREDDRIRAVAMDGSRANKNAVHDQYSDFDIVYFVTDVREFTKDKSWVNYFGEILILQCPMDWYLHPYDYSSSDSFTYLIQFSDGNRIDLTLIDVKNIEAERSKNEPRIILLNKDNFTALRLIENEEAFFIQPPSKMEFHNTTNEFRWLSLYIAKGLCREEFYYAKYCFDVLIMKMFLKMLNWTIGLHHDFKVTTGAHSKYLKRYLSDTDMKHVQEIFPDGSYKNIWDKLFLMYDYFHELEGEVAEYFHFICDKEESKRVREFLLNRKWNSEGEK</sequence>
<proteinExistence type="predicted"/>
<gene>
    <name evidence="1" type="ORF">bsdcttw_07850</name>
</gene>
<dbReference type="AlphaFoldDB" id="A0A7I8DK73"/>